<accession>A0ABX1GEJ3</accession>
<keyword evidence="4" id="KW-1185">Reference proteome</keyword>
<dbReference type="Pfam" id="PF21028">
    <property type="entry name" value="DUF1285_C"/>
    <property type="match status" value="1"/>
</dbReference>
<dbReference type="Gene3D" id="3.10.540.10">
    <property type="entry name" value="duf1285 like domain"/>
    <property type="match status" value="1"/>
</dbReference>
<comment type="caution">
    <text evidence="3">The sequence shown here is derived from an EMBL/GenBank/DDBJ whole genome shotgun (WGS) entry which is preliminary data.</text>
</comment>
<dbReference type="InterPro" id="IPR048342">
    <property type="entry name" value="DUF1285_C"/>
</dbReference>
<organism evidence="3 4">
    <name type="scientific">Spongiibacter thalassae</name>
    <dbReference type="NCBI Taxonomy" id="2721624"/>
    <lineage>
        <taxon>Bacteria</taxon>
        <taxon>Pseudomonadati</taxon>
        <taxon>Pseudomonadota</taxon>
        <taxon>Gammaproteobacteria</taxon>
        <taxon>Cellvibrionales</taxon>
        <taxon>Spongiibacteraceae</taxon>
        <taxon>Spongiibacter</taxon>
    </lineage>
</organism>
<dbReference type="InterPro" id="IPR010707">
    <property type="entry name" value="DUF1285"/>
</dbReference>
<dbReference type="InterPro" id="IPR048341">
    <property type="entry name" value="DUF1285_N"/>
</dbReference>
<dbReference type="PIRSF" id="PIRSF029557">
    <property type="entry name" value="UCP029557"/>
    <property type="match status" value="1"/>
</dbReference>
<sequence>MSNLEQLEKLLKDQRGQPPIEKWQPELSGDIDIRLCADGRWIHEGGEIKRHELVKLFASILRREEDGEYYLVTPVEKWRVQVEDLPLLVVDFEVAEADQSGAQRIVVKTNVDSWFELGENHPLKVEADKNTDEPRPAVLTRHGLWARINRASFYRLVELAEQDGEELVLRTSGGVFSLGRLS</sequence>
<feature type="domain" description="DUF1285" evidence="2">
    <location>
        <begin position="86"/>
        <end position="177"/>
    </location>
</feature>
<protein>
    <submittedName>
        <fullName evidence="3">DUF1285 domain-containing protein</fullName>
    </submittedName>
</protein>
<evidence type="ECO:0000313" key="3">
    <source>
        <dbReference type="EMBL" id="NKI17341.1"/>
    </source>
</evidence>
<proteinExistence type="predicted"/>
<feature type="domain" description="DUF1285" evidence="1">
    <location>
        <begin position="18"/>
        <end position="84"/>
    </location>
</feature>
<reference evidence="3 4" key="1">
    <citation type="submission" date="2020-04" db="EMBL/GenBank/DDBJ databases">
        <authorList>
            <person name="Yoon J."/>
        </authorList>
    </citation>
    <scope>NUCLEOTIDE SEQUENCE [LARGE SCALE GENOMIC DNA]</scope>
    <source>
        <strain evidence="3 4">KMU-166</strain>
    </source>
</reference>
<dbReference type="InterPro" id="IPR023361">
    <property type="entry name" value="DUF1285_beta_roll_sf"/>
</dbReference>
<evidence type="ECO:0000259" key="2">
    <source>
        <dbReference type="Pfam" id="PF21028"/>
    </source>
</evidence>
<evidence type="ECO:0000313" key="4">
    <source>
        <dbReference type="Proteomes" id="UP000765845"/>
    </source>
</evidence>
<dbReference type="RefSeq" id="WP_168449847.1">
    <property type="nucleotide sequence ID" value="NZ_JAAWWK010000002.1"/>
</dbReference>
<evidence type="ECO:0000259" key="1">
    <source>
        <dbReference type="Pfam" id="PF06938"/>
    </source>
</evidence>
<gene>
    <name evidence="3" type="ORF">HCU74_07925</name>
</gene>
<dbReference type="Gene3D" id="2.30.270.10">
    <property type="entry name" value="duf1285 protein"/>
    <property type="match status" value="1"/>
</dbReference>
<dbReference type="Proteomes" id="UP000765845">
    <property type="component" value="Unassembled WGS sequence"/>
</dbReference>
<name>A0ABX1GEJ3_9GAMM</name>
<dbReference type="Pfam" id="PF06938">
    <property type="entry name" value="DUF1285_N"/>
    <property type="match status" value="1"/>
</dbReference>
<dbReference type="EMBL" id="JAAWWK010000002">
    <property type="protein sequence ID" value="NKI17341.1"/>
    <property type="molecule type" value="Genomic_DNA"/>
</dbReference>